<dbReference type="KEGG" id="echu:RQP59_00360"/>
<dbReference type="EMBL" id="JBHGSI010000005">
    <property type="protein sequence ID" value="MFB4720794.1"/>
    <property type="molecule type" value="Genomic_DNA"/>
</dbReference>
<sequence length="88" mass="10436">MNDRFLYEQVRTVLLQEWDPIGINDLIEASDEYDAYVQPICEMLYAGKEIEDIYQYLHWIATDNMCLNGDSDLDRIIAEKLFYLPKSH</sequence>
<gene>
    <name evidence="1" type="ORF">ACE3KR_18125</name>
    <name evidence="2" type="ORF">RQP59_00360</name>
</gene>
<dbReference type="Proteomes" id="UP001577381">
    <property type="component" value="Unassembled WGS sequence"/>
</dbReference>
<dbReference type="AlphaFoldDB" id="A0AA96M9B0"/>
<name>A0AA96M9B0_9ENTR</name>
<reference evidence="2" key="1">
    <citation type="submission" date="2023-09" db="EMBL/GenBank/DDBJ databases">
        <title>Coexistence of blaNDM-1 and blaKPC-2 in Enterobacter chuandaensis.</title>
        <authorList>
            <person name="Chen R."/>
        </authorList>
    </citation>
    <scope>NUCLEOTIDE SEQUENCE</scope>
    <source>
        <strain evidence="2">FAHZZU5885</strain>
    </source>
</reference>
<keyword evidence="3" id="KW-1185">Reference proteome</keyword>
<dbReference type="EMBL" id="CP135253">
    <property type="protein sequence ID" value="WNS38067.1"/>
    <property type="molecule type" value="Genomic_DNA"/>
</dbReference>
<evidence type="ECO:0000313" key="1">
    <source>
        <dbReference type="EMBL" id="MFB4720794.1"/>
    </source>
</evidence>
<protein>
    <recommendedName>
        <fullName evidence="4">DUF1871 family protein</fullName>
    </recommendedName>
</protein>
<dbReference type="InterPro" id="IPR023162">
    <property type="entry name" value="Apc36109-like_dom_sf"/>
</dbReference>
<evidence type="ECO:0000313" key="3">
    <source>
        <dbReference type="Proteomes" id="UP001577381"/>
    </source>
</evidence>
<evidence type="ECO:0000313" key="2">
    <source>
        <dbReference type="EMBL" id="WNS38067.1"/>
    </source>
</evidence>
<evidence type="ECO:0008006" key="4">
    <source>
        <dbReference type="Google" id="ProtNLM"/>
    </source>
</evidence>
<organism evidence="2">
    <name type="scientific">Enterobacter chuandaensis</name>
    <dbReference type="NCBI Taxonomy" id="2497875"/>
    <lineage>
        <taxon>Bacteria</taxon>
        <taxon>Pseudomonadati</taxon>
        <taxon>Pseudomonadota</taxon>
        <taxon>Gammaproteobacteria</taxon>
        <taxon>Enterobacterales</taxon>
        <taxon>Enterobacteriaceae</taxon>
        <taxon>Enterobacter</taxon>
        <taxon>Enterobacter cloacae complex</taxon>
    </lineage>
</organism>
<dbReference type="SUPFAM" id="SSF116922">
    <property type="entry name" value="YugE-like"/>
    <property type="match status" value="1"/>
</dbReference>
<proteinExistence type="predicted"/>
<dbReference type="RefSeq" id="WP_265195281.1">
    <property type="nucleotide sequence ID" value="NZ_CP135253.1"/>
</dbReference>
<accession>A0AA96M9B0</accession>
<reference evidence="1 3" key="2">
    <citation type="submission" date="2024-09" db="EMBL/GenBank/DDBJ databases">
        <title>Molecular characterization of Carbapenemase-producing Enterobacter cloacae Complex from Infections in Argentina.</title>
        <authorList>
            <person name="De Mendieta J.M."/>
            <person name="Gomez S."/>
        </authorList>
    </citation>
    <scope>NUCLEOTIDE SEQUENCE [LARGE SCALE GENOMIC DNA]</scope>
    <source>
        <strain evidence="1 3">M23267</strain>
    </source>
</reference>